<dbReference type="EMBL" id="CP133568">
    <property type="protein sequence ID" value="WMT03952.1"/>
    <property type="molecule type" value="Genomic_DNA"/>
</dbReference>
<dbReference type="RefSeq" id="WP_309152486.1">
    <property type="nucleotide sequence ID" value="NZ_CP133568.1"/>
</dbReference>
<reference evidence="2 3" key="1">
    <citation type="submission" date="2023-08" db="EMBL/GenBank/DDBJ databases">
        <title>The whole genome sequence of Lysobacter yananisis.</title>
        <authorList>
            <person name="Sun H."/>
        </authorList>
    </citation>
    <scope>NUCLEOTIDE SEQUENCE [LARGE SCALE GENOMIC DNA]</scope>
    <source>
        <strain evidence="2 3">SNNU513</strain>
    </source>
</reference>
<protein>
    <submittedName>
        <fullName evidence="2">DUF6229 family protein</fullName>
    </submittedName>
</protein>
<feature type="compositionally biased region" description="Polar residues" evidence="1">
    <location>
        <begin position="112"/>
        <end position="126"/>
    </location>
</feature>
<dbReference type="Proteomes" id="UP001229313">
    <property type="component" value="Chromosome"/>
</dbReference>
<accession>A0ABY9PA51</accession>
<gene>
    <name evidence="2" type="ORF">RDV84_03645</name>
</gene>
<keyword evidence="3" id="KW-1185">Reference proteome</keyword>
<sequence>MPVSTARECEGNANRPAIRPRADARQLSAMLQSRIHGRAWRACDGHRIQATVWRTRLLTAVRARAQRMQAASGGAGARARPDSRIVRAHRRRKRHTRIGPPQARGGREGIRASSTEPEMEDSTMQQNDDVVSGWLNGSDSVDGQDNPAGSLFIEGQAAAEAAMTGTGMRATLGACGTLGGTSCSYNGGCLCC</sequence>
<dbReference type="Pfam" id="PF19740">
    <property type="entry name" value="DUF6229"/>
    <property type="match status" value="1"/>
</dbReference>
<proteinExistence type="predicted"/>
<feature type="region of interest" description="Disordered" evidence="1">
    <location>
        <begin position="89"/>
        <end position="126"/>
    </location>
</feature>
<evidence type="ECO:0000313" key="3">
    <source>
        <dbReference type="Proteomes" id="UP001229313"/>
    </source>
</evidence>
<dbReference type="InterPro" id="IPR046197">
    <property type="entry name" value="DUF6229"/>
</dbReference>
<organism evidence="2 3">
    <name type="scientific">Lysobacter yananisis</name>
    <dbReference type="NCBI Taxonomy" id="1003114"/>
    <lineage>
        <taxon>Bacteria</taxon>
        <taxon>Pseudomonadati</taxon>
        <taxon>Pseudomonadota</taxon>
        <taxon>Gammaproteobacteria</taxon>
        <taxon>Lysobacterales</taxon>
        <taxon>Lysobacteraceae</taxon>
        <taxon>Lysobacter</taxon>
    </lineage>
</organism>
<evidence type="ECO:0000256" key="1">
    <source>
        <dbReference type="SAM" id="MobiDB-lite"/>
    </source>
</evidence>
<name>A0ABY9PA51_9GAMM</name>
<evidence type="ECO:0000313" key="2">
    <source>
        <dbReference type="EMBL" id="WMT03952.1"/>
    </source>
</evidence>